<feature type="compositionally biased region" description="Low complexity" evidence="9">
    <location>
        <begin position="978"/>
        <end position="994"/>
    </location>
</feature>
<organism evidence="11 12">
    <name type="scientific">Scheffersomyces spartinae</name>
    <dbReference type="NCBI Taxonomy" id="45513"/>
    <lineage>
        <taxon>Eukaryota</taxon>
        <taxon>Fungi</taxon>
        <taxon>Dikarya</taxon>
        <taxon>Ascomycota</taxon>
        <taxon>Saccharomycotina</taxon>
        <taxon>Pichiomycetes</taxon>
        <taxon>Debaryomycetaceae</taxon>
        <taxon>Scheffersomyces</taxon>
    </lineage>
</organism>
<feature type="domain" description="SAC" evidence="10">
    <location>
        <begin position="138"/>
        <end position="478"/>
    </location>
</feature>
<evidence type="ECO:0000313" key="11">
    <source>
        <dbReference type="EMBL" id="KAG7192427.1"/>
    </source>
</evidence>
<comment type="subcellular location">
    <subcellularLocation>
        <location evidence="1">Cytoplasm</location>
    </subcellularLocation>
</comment>
<evidence type="ECO:0000256" key="3">
    <source>
        <dbReference type="ARBA" id="ARBA00009678"/>
    </source>
</evidence>
<dbReference type="GO" id="GO:0005737">
    <property type="term" value="C:cytoplasm"/>
    <property type="evidence" value="ECO:0007669"/>
    <property type="project" value="UniProtKB-SubCell"/>
</dbReference>
<dbReference type="AlphaFoldDB" id="A0A9P7V725"/>
<keyword evidence="12" id="KW-1185">Reference proteome</keyword>
<keyword evidence="6" id="KW-0963">Cytoplasm</keyword>
<dbReference type="Pfam" id="PF22669">
    <property type="entry name" value="Exo_endo_phos2"/>
    <property type="match status" value="1"/>
</dbReference>
<dbReference type="GeneID" id="66115202"/>
<dbReference type="PANTHER" id="PTHR11200">
    <property type="entry name" value="INOSITOL 5-PHOSPHATASE"/>
    <property type="match status" value="1"/>
</dbReference>
<comment type="similarity">
    <text evidence="2">Belongs to the synaptojanin family.</text>
</comment>
<evidence type="ECO:0000256" key="8">
    <source>
        <dbReference type="ARBA" id="ARBA00022927"/>
    </source>
</evidence>
<evidence type="ECO:0000259" key="10">
    <source>
        <dbReference type="PROSITE" id="PS50275"/>
    </source>
</evidence>
<dbReference type="FunFam" id="3.60.10.10:FF:000029">
    <property type="entry name" value="Inositol polyphosphate 5-phosphatase"/>
    <property type="match status" value="1"/>
</dbReference>
<dbReference type="InterPro" id="IPR002013">
    <property type="entry name" value="SAC_dom"/>
</dbReference>
<feature type="compositionally biased region" description="Polar residues" evidence="9">
    <location>
        <begin position="1081"/>
        <end position="1100"/>
    </location>
</feature>
<dbReference type="SMART" id="SM00128">
    <property type="entry name" value="IPPc"/>
    <property type="match status" value="1"/>
</dbReference>
<dbReference type="PROSITE" id="PS50275">
    <property type="entry name" value="SAC"/>
    <property type="match status" value="1"/>
</dbReference>
<dbReference type="InterPro" id="IPR000300">
    <property type="entry name" value="IPPc"/>
</dbReference>
<reference evidence="11" key="1">
    <citation type="submission" date="2021-03" db="EMBL/GenBank/DDBJ databases">
        <authorList>
            <person name="Palmer J.M."/>
        </authorList>
    </citation>
    <scope>NUCLEOTIDE SEQUENCE</scope>
    <source>
        <strain evidence="11">ARV_011</strain>
    </source>
</reference>
<dbReference type="Pfam" id="PF02383">
    <property type="entry name" value="Syja_N"/>
    <property type="match status" value="1"/>
</dbReference>
<evidence type="ECO:0000256" key="9">
    <source>
        <dbReference type="SAM" id="MobiDB-lite"/>
    </source>
</evidence>
<dbReference type="GO" id="GO:0004439">
    <property type="term" value="F:phosphatidylinositol-4,5-bisphosphate 5-phosphatase activity"/>
    <property type="evidence" value="ECO:0007669"/>
    <property type="project" value="UniProtKB-EC"/>
</dbReference>
<dbReference type="SUPFAM" id="SSF56219">
    <property type="entry name" value="DNase I-like"/>
    <property type="match status" value="1"/>
</dbReference>
<dbReference type="RefSeq" id="XP_043047977.1">
    <property type="nucleotide sequence ID" value="XM_043192609.1"/>
</dbReference>
<dbReference type="GO" id="GO:0046856">
    <property type="term" value="P:phosphatidylinositol dephosphorylation"/>
    <property type="evidence" value="ECO:0007669"/>
    <property type="project" value="InterPro"/>
</dbReference>
<dbReference type="Gene3D" id="3.60.10.10">
    <property type="entry name" value="Endonuclease/exonuclease/phosphatase"/>
    <property type="match status" value="1"/>
</dbReference>
<evidence type="ECO:0000256" key="5">
    <source>
        <dbReference type="ARBA" id="ARBA00022448"/>
    </source>
</evidence>
<dbReference type="GO" id="GO:0015031">
    <property type="term" value="P:protein transport"/>
    <property type="evidence" value="ECO:0007669"/>
    <property type="project" value="UniProtKB-KW"/>
</dbReference>
<keyword evidence="7" id="KW-0378">Hydrolase</keyword>
<dbReference type="EC" id="3.1.3.36" evidence="4"/>
<dbReference type="Proteomes" id="UP000790833">
    <property type="component" value="Unassembled WGS sequence"/>
</dbReference>
<dbReference type="PANTHER" id="PTHR11200:SF257">
    <property type="entry name" value="PHOSPHOINOSITIDE 5-PHOSPHATASE"/>
    <property type="match status" value="1"/>
</dbReference>
<dbReference type="GO" id="GO:0016020">
    <property type="term" value="C:membrane"/>
    <property type="evidence" value="ECO:0007669"/>
    <property type="project" value="TreeGrafter"/>
</dbReference>
<name>A0A9P7V725_9ASCO</name>
<dbReference type="InterPro" id="IPR036691">
    <property type="entry name" value="Endo/exonu/phosph_ase_sf"/>
</dbReference>
<evidence type="ECO:0000256" key="7">
    <source>
        <dbReference type="ARBA" id="ARBA00022801"/>
    </source>
</evidence>
<sequence>MKVLYQKKQRCIALQSETHTLLFRRLHNKDVAHDSPPSVQVEIASNDNLSSNFKPLINKEVHGCLGLIHVGEQVFVAIVVGAVTNVATPLVYELIDRIYNVEFISLSHDDWDSLLSLGGQEDYYTEEAGLAIHPCSELKRLLSNGSFYFSTDFDLTSILQNRGIIQSKLANRKQLLKGIAAYGHKNEHFSTEFMWNAFMMDDLIRFRSNLDDELEAIFDTNRFLTTAIRGFAKTTSLNYGESMTIISKQSWKRAGTRYNARGIDDDGNVANFVETEFIYDASSSNGTIYSFVQIRGSVPAFWEQDSTLINPKITITRSLGATQQIFDKHFTNIGKKYGVCHVVNLLSKTKPAEVQVLRRFSELIEGSRTTEVVEYTQFDFHQEVKNIGFSGATNILPELATSMEEFGVFSYDTITGEVVTRQDGVFRVNCLDCLDRTNLIEQVICHKVFESYGGDRESLKFNNIWADNGDAISQIYTGTNALKSSFSRSGKMNIAGALSDVTKSVSRMYQNTFVDNKKQSTMDLLLGYDARNSKPVRIYDPVSDFVNSELKAKKSVFTTAGNISIFAGTYNLNATTYSSNMDLTPWLFPPDNSFLPDIYAIGLQEIIELNAGSILNADSSKASRWSEALTQQLNSQSNDKYLLLRTESLSSMALYLFVKESLVNNISHVFGASKKTGLGGMTVNKGACAVRFEYGSTSFALVTSHLAAGTTAIAERYNDYVTVMEGLTFSRNYTLPDHDHILWFGDLNYRIALPNDQCRFLVEKGAFDDLYRQDQLQQEMKKKGAFFGFKEGPIIFYPTYKFDKGTNEYDTSEKQRIPSWTDRILYQSDSDIPELEQLNYSSIFDMIYSDHKPVFSTFKSQVEFVDEAKKLALQKQLYEKYKAQHDDDVSIYSSSTLSSVPISKSNSFRRDTMTELNLIDDDDSSPSPPKLPSRPMSQAPSTLRKVPPPFDGYDSTAKPAILRSASLTAPIPPAPRRTVTTVSSSSNSTTSASSPVPLGFSLTPLVPSNKSSRAASPETKNGDRNDGKVASPPLNSKSTISLKPLVPSRTSSPISVGSGPQKASPTESQHKLAPMKPNKPVQLSSSKQTEVPTPPQSNTKVPEPPAPRNIKSMSDWKPLMPN</sequence>
<evidence type="ECO:0000256" key="6">
    <source>
        <dbReference type="ARBA" id="ARBA00022490"/>
    </source>
</evidence>
<comment type="similarity">
    <text evidence="3">In the central section; belongs to the inositol 1,4,5-trisphosphate 5-phosphatase family.</text>
</comment>
<keyword evidence="5" id="KW-0813">Transport</keyword>
<evidence type="ECO:0000256" key="4">
    <source>
        <dbReference type="ARBA" id="ARBA00013044"/>
    </source>
</evidence>
<dbReference type="EMBL" id="JAHMUF010000018">
    <property type="protein sequence ID" value="KAG7192427.1"/>
    <property type="molecule type" value="Genomic_DNA"/>
</dbReference>
<dbReference type="InterPro" id="IPR046985">
    <property type="entry name" value="IP5"/>
</dbReference>
<proteinExistence type="inferred from homology"/>
<protein>
    <recommendedName>
        <fullName evidence="4">phosphoinositide 5-phosphatase</fullName>
        <ecNumber evidence="4">3.1.3.36</ecNumber>
    </recommendedName>
</protein>
<evidence type="ECO:0000256" key="2">
    <source>
        <dbReference type="ARBA" id="ARBA00008943"/>
    </source>
</evidence>
<feature type="region of interest" description="Disordered" evidence="9">
    <location>
        <begin position="917"/>
        <end position="1122"/>
    </location>
</feature>
<dbReference type="GO" id="GO:0043813">
    <property type="term" value="F:phosphatidylinositol-3,5-bisphosphate 5-phosphatase activity"/>
    <property type="evidence" value="ECO:0007669"/>
    <property type="project" value="TreeGrafter"/>
</dbReference>
<gene>
    <name evidence="11" type="primary">INP52</name>
    <name evidence="11" type="ORF">KQ657_001828</name>
</gene>
<comment type="caution">
    <text evidence="11">The sequence shown here is derived from an EMBL/GenBank/DDBJ whole genome shotgun (WGS) entry which is preliminary data.</text>
</comment>
<evidence type="ECO:0000256" key="1">
    <source>
        <dbReference type="ARBA" id="ARBA00004496"/>
    </source>
</evidence>
<dbReference type="OrthoDB" id="405996at2759"/>
<keyword evidence="8" id="KW-0653">Protein transport</keyword>
<accession>A0A9P7V725</accession>
<evidence type="ECO:0000313" key="12">
    <source>
        <dbReference type="Proteomes" id="UP000790833"/>
    </source>
</evidence>